<comment type="caution">
    <text evidence="11">The sequence shown here is derived from an EMBL/GenBank/DDBJ whole genome shotgun (WGS) entry which is preliminary data.</text>
</comment>
<dbReference type="SMART" id="SM00204">
    <property type="entry name" value="TGFB"/>
    <property type="match status" value="1"/>
</dbReference>
<dbReference type="EMBL" id="JAHXZJ010001492">
    <property type="protein sequence ID" value="KAH0552326.1"/>
    <property type="molecule type" value="Genomic_DNA"/>
</dbReference>
<dbReference type="PANTHER" id="PTHR11848">
    <property type="entry name" value="TGF-BETA FAMILY"/>
    <property type="match status" value="1"/>
</dbReference>
<reference evidence="11 12" key="1">
    <citation type="journal article" date="2021" name="J. Hered.">
        <title>A chromosome-level genome assembly of the parasitoid wasp, Cotesia glomerata (Hymenoptera: Braconidae).</title>
        <authorList>
            <person name="Pinto B.J."/>
            <person name="Weis J.J."/>
            <person name="Gamble T."/>
            <person name="Ode P.J."/>
            <person name="Paul R."/>
            <person name="Zaspel J.M."/>
        </authorList>
    </citation>
    <scope>NUCLEOTIDE SEQUENCE [LARGE SCALE GENOMIC DNA]</scope>
    <source>
        <strain evidence="11">CgM1</strain>
    </source>
</reference>
<dbReference type="InterPro" id="IPR001111">
    <property type="entry name" value="TGF-b_propeptide"/>
</dbReference>
<keyword evidence="12" id="KW-1185">Reference proteome</keyword>
<dbReference type="Gene3D" id="2.60.120.970">
    <property type="match status" value="2"/>
</dbReference>
<evidence type="ECO:0000313" key="11">
    <source>
        <dbReference type="EMBL" id="KAH0552326.1"/>
    </source>
</evidence>
<dbReference type="Pfam" id="PF00019">
    <property type="entry name" value="TGF_beta"/>
    <property type="match status" value="1"/>
</dbReference>
<evidence type="ECO:0000259" key="10">
    <source>
        <dbReference type="PROSITE" id="PS51362"/>
    </source>
</evidence>
<dbReference type="CDD" id="cd13756">
    <property type="entry name" value="TGF_beta_BMPs_GDFs"/>
    <property type="match status" value="1"/>
</dbReference>
<comment type="similarity">
    <text evidence="2 8">Belongs to the TGF-beta family.</text>
</comment>
<keyword evidence="3" id="KW-0964">Secreted</keyword>
<feature type="domain" description="TGF-beta family profile" evidence="10">
    <location>
        <begin position="496"/>
        <end position="609"/>
    </location>
</feature>
<proteinExistence type="inferred from homology"/>
<keyword evidence="5 8" id="KW-0339">Growth factor</keyword>
<evidence type="ECO:0000256" key="4">
    <source>
        <dbReference type="ARBA" id="ARBA00022729"/>
    </source>
</evidence>
<dbReference type="InterPro" id="IPR029034">
    <property type="entry name" value="Cystine-knot_cytokine"/>
</dbReference>
<keyword evidence="4 9" id="KW-0732">Signal</keyword>
<dbReference type="PROSITE" id="PS51362">
    <property type="entry name" value="TGF_BETA_2"/>
    <property type="match status" value="1"/>
</dbReference>
<comment type="subcellular location">
    <subcellularLocation>
        <location evidence="1">Secreted</location>
    </subcellularLocation>
</comment>
<evidence type="ECO:0000256" key="3">
    <source>
        <dbReference type="ARBA" id="ARBA00022525"/>
    </source>
</evidence>
<keyword evidence="7" id="KW-0325">Glycoprotein</keyword>
<dbReference type="Gene3D" id="2.10.90.10">
    <property type="entry name" value="Cystine-knot cytokines"/>
    <property type="match status" value="1"/>
</dbReference>
<dbReference type="InterPro" id="IPR001839">
    <property type="entry name" value="TGF-b_C"/>
</dbReference>
<evidence type="ECO:0000256" key="9">
    <source>
        <dbReference type="SAM" id="SignalP"/>
    </source>
</evidence>
<name>A0AAV7IK21_COTGL</name>
<keyword evidence="6" id="KW-1015">Disulfide bond</keyword>
<evidence type="ECO:0000256" key="7">
    <source>
        <dbReference type="ARBA" id="ARBA00023180"/>
    </source>
</evidence>
<dbReference type="InterPro" id="IPR017948">
    <property type="entry name" value="TGFb_CS"/>
</dbReference>
<evidence type="ECO:0000256" key="1">
    <source>
        <dbReference type="ARBA" id="ARBA00004613"/>
    </source>
</evidence>
<dbReference type="Pfam" id="PF00688">
    <property type="entry name" value="TGFb_propeptide"/>
    <property type="match status" value="2"/>
</dbReference>
<gene>
    <name evidence="11" type="ORF">KQX54_008734</name>
</gene>
<organism evidence="11 12">
    <name type="scientific">Cotesia glomerata</name>
    <name type="common">Lepidopteran parasitic wasp</name>
    <name type="synonym">Apanteles glomeratus</name>
    <dbReference type="NCBI Taxonomy" id="32391"/>
    <lineage>
        <taxon>Eukaryota</taxon>
        <taxon>Metazoa</taxon>
        <taxon>Ecdysozoa</taxon>
        <taxon>Arthropoda</taxon>
        <taxon>Hexapoda</taxon>
        <taxon>Insecta</taxon>
        <taxon>Pterygota</taxon>
        <taxon>Neoptera</taxon>
        <taxon>Endopterygota</taxon>
        <taxon>Hymenoptera</taxon>
        <taxon>Apocrita</taxon>
        <taxon>Ichneumonoidea</taxon>
        <taxon>Braconidae</taxon>
        <taxon>Microgastrinae</taxon>
        <taxon>Cotesia</taxon>
    </lineage>
</organism>
<protein>
    <recommendedName>
        <fullName evidence="10">TGF-beta family profile domain-containing protein</fullName>
    </recommendedName>
</protein>
<sequence>MDKLLVLMYLTIFLKVLAQKANKSPEVLWLKDKNYSRSLNESAIQFTIKWLYRQQNRLIPESFNQSENIIGDLYPRFHDTKQLALDTQKSDDLNRMWFPELGSENSLVHSEVRFYRDCSKTDKLYRRSVNITVYRVLANEFHDQLVYVNSTLLPAFESGWFSVDITDCYKHWMAFPEDNQGIQVVTEFATNRRSRVRPELTGIVDFDAEPQKHAFLVSFFVVLKILTIVFINYNGSAKLTNPTNHPLLEQHLMNLIGLESVPRDSKKYRIEKRSAPIYLMDIYKNTVNQIPGFLYNDTAVDLTSYDFARINQSDVIVSFVAQQANRRGEKPELLRRMWFDVSKINKNHQLISAELRLFRDCSRVTKNSNRRAFVVTVFRVTFVNKKRKFVPVNSVVVRANFDGWFSINVTECFRLWMENPERNFGMKVVAEPLKSFTSGTRKKRKVKLEKIGIKGFDGEPERFSFLVGYFRDLGNNDQSLLNQAVEKLYQEGHHGITKRAIKSKPGLCKMTSVFVDFHEIGWDKTILAPPGYEAWDCVGMCKYPVGDFMNGTFHTVIKELYQNYNKNRFDKSHCVPIAYDSMKFLFFSDSNTVVIKNNNDAITTACGCR</sequence>
<evidence type="ECO:0000313" key="12">
    <source>
        <dbReference type="Proteomes" id="UP000826195"/>
    </source>
</evidence>
<dbReference type="SUPFAM" id="SSF57501">
    <property type="entry name" value="Cystine-knot cytokines"/>
    <property type="match status" value="1"/>
</dbReference>
<dbReference type="GO" id="GO:0005615">
    <property type="term" value="C:extracellular space"/>
    <property type="evidence" value="ECO:0007669"/>
    <property type="project" value="TreeGrafter"/>
</dbReference>
<dbReference type="AlphaFoldDB" id="A0AAV7IK21"/>
<dbReference type="Proteomes" id="UP000826195">
    <property type="component" value="Unassembled WGS sequence"/>
</dbReference>
<feature type="signal peptide" evidence="9">
    <location>
        <begin position="1"/>
        <end position="18"/>
    </location>
</feature>
<dbReference type="InterPro" id="IPR015615">
    <property type="entry name" value="TGF-beta-rel"/>
</dbReference>
<evidence type="ECO:0000256" key="2">
    <source>
        <dbReference type="ARBA" id="ARBA00006656"/>
    </source>
</evidence>
<dbReference type="PANTHER" id="PTHR11848:SF310">
    <property type="entry name" value="PROTEIN 60A-RELATED"/>
    <property type="match status" value="1"/>
</dbReference>
<dbReference type="GO" id="GO:0008083">
    <property type="term" value="F:growth factor activity"/>
    <property type="evidence" value="ECO:0007669"/>
    <property type="project" value="UniProtKB-KW"/>
</dbReference>
<dbReference type="PROSITE" id="PS00250">
    <property type="entry name" value="TGF_BETA_1"/>
    <property type="match status" value="1"/>
</dbReference>
<evidence type="ECO:0000256" key="6">
    <source>
        <dbReference type="ARBA" id="ARBA00023157"/>
    </source>
</evidence>
<feature type="chain" id="PRO_5043563528" description="TGF-beta family profile domain-containing protein" evidence="9">
    <location>
        <begin position="19"/>
        <end position="609"/>
    </location>
</feature>
<dbReference type="GO" id="GO:0005125">
    <property type="term" value="F:cytokine activity"/>
    <property type="evidence" value="ECO:0007669"/>
    <property type="project" value="TreeGrafter"/>
</dbReference>
<evidence type="ECO:0000256" key="8">
    <source>
        <dbReference type="RuleBase" id="RU000354"/>
    </source>
</evidence>
<accession>A0AAV7IK21</accession>
<evidence type="ECO:0000256" key="5">
    <source>
        <dbReference type="ARBA" id="ARBA00023030"/>
    </source>
</evidence>